<sequence>MNNFFDYFQIAGLAFNSGREVLGKSLRAGISRLLRQNRTILWLAAHIARKQINKQRFHGEKPPNKIGGSTLK</sequence>
<evidence type="ECO:0000313" key="2">
    <source>
        <dbReference type="Proteomes" id="UP000231028"/>
    </source>
</evidence>
<evidence type="ECO:0000313" key="1">
    <source>
        <dbReference type="EMBL" id="PIY19043.1"/>
    </source>
</evidence>
<name>A0A2M7P0B6_9BACT</name>
<proteinExistence type="predicted"/>
<organism evidence="1 2">
    <name type="scientific">Candidatus Desantisbacteria bacterium CG_4_10_14_3_um_filter_40_18</name>
    <dbReference type="NCBI Taxonomy" id="1974544"/>
    <lineage>
        <taxon>Bacteria</taxon>
        <taxon>Candidatus Desantisiibacteriota</taxon>
    </lineage>
</organism>
<reference evidence="2" key="1">
    <citation type="submission" date="2017-09" db="EMBL/GenBank/DDBJ databases">
        <title>Depth-based differentiation of microbial function through sediment-hosted aquifers and enrichment of novel symbionts in the deep terrestrial subsurface.</title>
        <authorList>
            <person name="Probst A.J."/>
            <person name="Ladd B."/>
            <person name="Jarett J.K."/>
            <person name="Geller-Mcgrath D.E."/>
            <person name="Sieber C.M.K."/>
            <person name="Emerson J.B."/>
            <person name="Anantharaman K."/>
            <person name="Thomas B.C."/>
            <person name="Malmstrom R."/>
            <person name="Stieglmeier M."/>
            <person name="Klingl A."/>
            <person name="Woyke T."/>
            <person name="Ryan C.M."/>
            <person name="Banfield J.F."/>
        </authorList>
    </citation>
    <scope>NUCLEOTIDE SEQUENCE [LARGE SCALE GENOMIC DNA]</scope>
</reference>
<comment type="caution">
    <text evidence="1">The sequence shown here is derived from an EMBL/GenBank/DDBJ whole genome shotgun (WGS) entry which is preliminary data.</text>
</comment>
<protein>
    <submittedName>
        <fullName evidence="1">Uncharacterized protein</fullName>
    </submittedName>
</protein>
<dbReference type="EMBL" id="PFKI01000224">
    <property type="protein sequence ID" value="PIY19043.1"/>
    <property type="molecule type" value="Genomic_DNA"/>
</dbReference>
<dbReference type="Proteomes" id="UP000231028">
    <property type="component" value="Unassembled WGS sequence"/>
</dbReference>
<dbReference type="AlphaFoldDB" id="A0A2M7P0B6"/>
<gene>
    <name evidence="1" type="ORF">COZ13_07490</name>
</gene>
<accession>A0A2M7P0B6</accession>